<accession>A0ABW5YF97</accession>
<comment type="caution">
    <text evidence="1">The sequence shown here is derived from an EMBL/GenBank/DDBJ whole genome shotgun (WGS) entry which is preliminary data.</text>
</comment>
<dbReference type="EMBL" id="JBHUPD010000003">
    <property type="protein sequence ID" value="MFD2874053.1"/>
    <property type="molecule type" value="Genomic_DNA"/>
</dbReference>
<organism evidence="1 2">
    <name type="scientific">Mucilaginibacter ximonensis</name>
    <dbReference type="NCBI Taxonomy" id="538021"/>
    <lineage>
        <taxon>Bacteria</taxon>
        <taxon>Pseudomonadati</taxon>
        <taxon>Bacteroidota</taxon>
        <taxon>Sphingobacteriia</taxon>
        <taxon>Sphingobacteriales</taxon>
        <taxon>Sphingobacteriaceae</taxon>
        <taxon>Mucilaginibacter</taxon>
    </lineage>
</organism>
<gene>
    <name evidence="1" type="ORF">ACFS5N_16340</name>
</gene>
<sequence>MPFIFVSMAYNRSNQQKRVNYVMNKYNELKESDVPDTRILKRLAEYNIFISYRTLMNYKGMKPSEYKQPTLFPV</sequence>
<name>A0ABW5YF97_9SPHI</name>
<proteinExistence type="predicted"/>
<evidence type="ECO:0000313" key="1">
    <source>
        <dbReference type="EMBL" id="MFD2874053.1"/>
    </source>
</evidence>
<reference evidence="2" key="1">
    <citation type="journal article" date="2019" name="Int. J. Syst. Evol. Microbiol.">
        <title>The Global Catalogue of Microorganisms (GCM) 10K type strain sequencing project: providing services to taxonomists for standard genome sequencing and annotation.</title>
        <authorList>
            <consortium name="The Broad Institute Genomics Platform"/>
            <consortium name="The Broad Institute Genome Sequencing Center for Infectious Disease"/>
            <person name="Wu L."/>
            <person name="Ma J."/>
        </authorList>
    </citation>
    <scope>NUCLEOTIDE SEQUENCE [LARGE SCALE GENOMIC DNA]</scope>
    <source>
        <strain evidence="2">KCTC 22437</strain>
    </source>
</reference>
<protein>
    <submittedName>
        <fullName evidence="1">Uncharacterized protein</fullName>
    </submittedName>
</protein>
<dbReference type="Proteomes" id="UP001597557">
    <property type="component" value="Unassembled WGS sequence"/>
</dbReference>
<dbReference type="RefSeq" id="WP_377187973.1">
    <property type="nucleotide sequence ID" value="NZ_JBHUPD010000003.1"/>
</dbReference>
<evidence type="ECO:0000313" key="2">
    <source>
        <dbReference type="Proteomes" id="UP001597557"/>
    </source>
</evidence>
<keyword evidence="2" id="KW-1185">Reference proteome</keyword>